<dbReference type="EMBL" id="QJKH01000007">
    <property type="protein sequence ID" value="PXX78542.1"/>
    <property type="molecule type" value="Genomic_DNA"/>
</dbReference>
<feature type="transmembrane region" description="Helical" evidence="2">
    <location>
        <begin position="145"/>
        <end position="166"/>
    </location>
</feature>
<evidence type="ECO:0000256" key="1">
    <source>
        <dbReference type="SAM" id="Coils"/>
    </source>
</evidence>
<keyword evidence="2" id="KW-0812">Transmembrane</keyword>
<reference evidence="4 5" key="1">
    <citation type="submission" date="2018-05" db="EMBL/GenBank/DDBJ databases">
        <title>Genomic Encyclopedia of Type Strains, Phase IV (KMG-IV): sequencing the most valuable type-strain genomes for metagenomic binning, comparative biology and taxonomic classification.</title>
        <authorList>
            <person name="Goeker M."/>
        </authorList>
    </citation>
    <scope>NUCLEOTIDE SEQUENCE [LARGE SCALE GENOMIC DNA]</scope>
    <source>
        <strain evidence="4 5">JC118</strain>
    </source>
</reference>
<evidence type="ECO:0000313" key="4">
    <source>
        <dbReference type="EMBL" id="PXX78542.1"/>
    </source>
</evidence>
<sequence>MLLPQQLQSLIAHFLGGVMFAMIFSLYSLISARFSRLARCFWTTLLTLSATCVFYYCLYQINGGETQIYCIALFAIGFYCFYKWIYLLFLPFYIRFISLFKPIVHSVRLVKKKMYAIITSRVGLKKGGQEMDNAKASGNKKRSKLLSHAKNVVLIAFSCIFIYNVFNEVMTTRELQQNLAEAQVVASEIEAERADLEEEKEKLQNPDYVKRYARGKLLVSQDGEQVFSLEPSDGK</sequence>
<feature type="coiled-coil region" evidence="1">
    <location>
        <begin position="172"/>
        <end position="206"/>
    </location>
</feature>
<dbReference type="InterPro" id="IPR019074">
    <property type="entry name" value="YabQ"/>
</dbReference>
<evidence type="ECO:0000313" key="6">
    <source>
        <dbReference type="Proteomes" id="UP001276902"/>
    </source>
</evidence>
<reference evidence="3" key="2">
    <citation type="submission" date="2022-03" db="EMBL/GenBank/DDBJ databases">
        <title>First case of bacteraemia caused by Dielma fastidiosa in a patient hospitalised with diverticulitis.</title>
        <authorList>
            <person name="Forman-Ankjaer B."/>
            <person name="Hvid-Jensen F."/>
            <person name="Kobel C.M."/>
            <person name="Greve T."/>
        </authorList>
    </citation>
    <scope>NUCLEOTIDE SEQUENCE</scope>
    <source>
        <strain evidence="3">AUH_DF_2021</strain>
    </source>
</reference>
<dbReference type="InterPro" id="IPR007060">
    <property type="entry name" value="FtsL/DivIC"/>
</dbReference>
<evidence type="ECO:0000313" key="5">
    <source>
        <dbReference type="Proteomes" id="UP000247612"/>
    </source>
</evidence>
<evidence type="ECO:0000256" key="2">
    <source>
        <dbReference type="SAM" id="Phobius"/>
    </source>
</evidence>
<keyword evidence="5" id="KW-1185">Reference proteome</keyword>
<protein>
    <submittedName>
        <fullName evidence="4">Cell division protein FtsB</fullName>
    </submittedName>
    <submittedName>
        <fullName evidence="3">Septum formation initiator family protein</fullName>
    </submittedName>
</protein>
<name>A0A2V2F2A2_9FIRM</name>
<dbReference type="AlphaFoldDB" id="A0A2V2F2A2"/>
<feature type="transmembrane region" description="Helical" evidence="2">
    <location>
        <begin position="12"/>
        <end position="30"/>
    </location>
</feature>
<dbReference type="NCBIfam" id="TIGR02893">
    <property type="entry name" value="spore_yabQ"/>
    <property type="match status" value="1"/>
</dbReference>
<feature type="transmembrane region" description="Helical" evidence="2">
    <location>
        <begin position="68"/>
        <end position="86"/>
    </location>
</feature>
<comment type="caution">
    <text evidence="3">The sequence shown here is derived from an EMBL/GenBank/DDBJ whole genome shotgun (WGS) entry which is preliminary data.</text>
</comment>
<dbReference type="Pfam" id="PF09578">
    <property type="entry name" value="Spore_YabQ"/>
    <property type="match status" value="1"/>
</dbReference>
<organism evidence="3 6">
    <name type="scientific">Dielma fastidiosa</name>
    <dbReference type="NCBI Taxonomy" id="1034346"/>
    <lineage>
        <taxon>Bacteria</taxon>
        <taxon>Bacillati</taxon>
        <taxon>Bacillota</taxon>
        <taxon>Erysipelotrichia</taxon>
        <taxon>Erysipelotrichales</taxon>
        <taxon>Erysipelotrichaceae</taxon>
        <taxon>Dielma</taxon>
    </lineage>
</organism>
<feature type="transmembrane region" description="Helical" evidence="2">
    <location>
        <begin position="36"/>
        <end position="56"/>
    </location>
</feature>
<dbReference type="STRING" id="1034346.GCA_000313565_02970"/>
<keyword evidence="4" id="KW-0131">Cell cycle</keyword>
<dbReference type="Proteomes" id="UP001276902">
    <property type="component" value="Unassembled WGS sequence"/>
</dbReference>
<evidence type="ECO:0000313" key="3">
    <source>
        <dbReference type="EMBL" id="MDY5169290.1"/>
    </source>
</evidence>
<keyword evidence="2" id="KW-1133">Transmembrane helix</keyword>
<keyword evidence="2" id="KW-0472">Membrane</keyword>
<gene>
    <name evidence="4" type="ORF">DES51_10783</name>
    <name evidence="3" type="ORF">MQE39_14315</name>
</gene>
<dbReference type="RefSeq" id="WP_022939246.1">
    <property type="nucleotide sequence ID" value="NZ_CAJKDA010000003.1"/>
</dbReference>
<keyword evidence="1" id="KW-0175">Coiled coil</keyword>
<dbReference type="Pfam" id="PF04977">
    <property type="entry name" value="DivIC"/>
    <property type="match status" value="1"/>
</dbReference>
<keyword evidence="4" id="KW-0132">Cell division</keyword>
<accession>A0A2V2F2A2</accession>
<dbReference type="GO" id="GO:0051301">
    <property type="term" value="P:cell division"/>
    <property type="evidence" value="ECO:0007669"/>
    <property type="project" value="UniProtKB-KW"/>
</dbReference>
<dbReference type="OrthoDB" id="1652515at2"/>
<dbReference type="EMBL" id="JALDAW010000022">
    <property type="protein sequence ID" value="MDY5169290.1"/>
    <property type="molecule type" value="Genomic_DNA"/>
</dbReference>
<proteinExistence type="predicted"/>
<dbReference type="Proteomes" id="UP000247612">
    <property type="component" value="Unassembled WGS sequence"/>
</dbReference>